<dbReference type="Gene3D" id="2.60.40.1120">
    <property type="entry name" value="Carboxypeptidase-like, regulatory domain"/>
    <property type="match status" value="1"/>
</dbReference>
<dbReference type="RefSeq" id="WP_103998317.1">
    <property type="nucleotide sequence ID" value="NZ_FNVP01000001.1"/>
</dbReference>
<keyword evidence="3 10" id="KW-1134">Transmembrane beta strand</keyword>
<dbReference type="InterPro" id="IPR012910">
    <property type="entry name" value="Plug_dom"/>
</dbReference>
<dbReference type="Pfam" id="PF00593">
    <property type="entry name" value="TonB_dep_Rec_b-barrel"/>
    <property type="match status" value="1"/>
</dbReference>
<evidence type="ECO:0000256" key="7">
    <source>
        <dbReference type="ARBA" id="ARBA00023136"/>
    </source>
</evidence>
<evidence type="ECO:0000259" key="13">
    <source>
        <dbReference type="Pfam" id="PF00593"/>
    </source>
</evidence>
<evidence type="ECO:0000256" key="1">
    <source>
        <dbReference type="ARBA" id="ARBA00004571"/>
    </source>
</evidence>
<evidence type="ECO:0000313" key="15">
    <source>
        <dbReference type="EMBL" id="SEF45089.1"/>
    </source>
</evidence>
<dbReference type="InterPro" id="IPR023996">
    <property type="entry name" value="TonB-dep_OMP_SusC/RagA"/>
</dbReference>
<evidence type="ECO:0000256" key="12">
    <source>
        <dbReference type="SAM" id="SignalP"/>
    </source>
</evidence>
<evidence type="ECO:0000259" key="14">
    <source>
        <dbReference type="Pfam" id="PF07715"/>
    </source>
</evidence>
<keyword evidence="5 12" id="KW-0732">Signal</keyword>
<dbReference type="EMBL" id="FNVP01000001">
    <property type="protein sequence ID" value="SEF45089.1"/>
    <property type="molecule type" value="Genomic_DNA"/>
</dbReference>
<evidence type="ECO:0000256" key="4">
    <source>
        <dbReference type="ARBA" id="ARBA00022692"/>
    </source>
</evidence>
<dbReference type="InterPro" id="IPR039426">
    <property type="entry name" value="TonB-dep_rcpt-like"/>
</dbReference>
<dbReference type="OrthoDB" id="9768177at2"/>
<evidence type="ECO:0000313" key="16">
    <source>
        <dbReference type="Proteomes" id="UP000236737"/>
    </source>
</evidence>
<dbReference type="NCBIfam" id="TIGR04056">
    <property type="entry name" value="OMP_RagA_SusC"/>
    <property type="match status" value="1"/>
</dbReference>
<evidence type="ECO:0000256" key="11">
    <source>
        <dbReference type="RuleBase" id="RU003357"/>
    </source>
</evidence>
<dbReference type="Gene3D" id="2.170.130.10">
    <property type="entry name" value="TonB-dependent receptor, plug domain"/>
    <property type="match status" value="1"/>
</dbReference>
<dbReference type="InterPro" id="IPR037066">
    <property type="entry name" value="Plug_dom_sf"/>
</dbReference>
<keyword evidence="6 11" id="KW-0798">TonB box</keyword>
<keyword evidence="2 10" id="KW-0813">Transport</keyword>
<dbReference type="Proteomes" id="UP000236737">
    <property type="component" value="Unassembled WGS sequence"/>
</dbReference>
<keyword evidence="9 10" id="KW-0998">Cell outer membrane</keyword>
<proteinExistence type="inferred from homology"/>
<feature type="signal peptide" evidence="12">
    <location>
        <begin position="1"/>
        <end position="21"/>
    </location>
</feature>
<protein>
    <submittedName>
        <fullName evidence="15">Iron complex outermembrane recepter protein</fullName>
    </submittedName>
</protein>
<keyword evidence="16" id="KW-1185">Reference proteome</keyword>
<dbReference type="PANTHER" id="PTHR30069">
    <property type="entry name" value="TONB-DEPENDENT OUTER MEMBRANE RECEPTOR"/>
    <property type="match status" value="1"/>
</dbReference>
<dbReference type="NCBIfam" id="TIGR04057">
    <property type="entry name" value="SusC_RagA_signa"/>
    <property type="match status" value="1"/>
</dbReference>
<dbReference type="Pfam" id="PF07715">
    <property type="entry name" value="Plug"/>
    <property type="match status" value="1"/>
</dbReference>
<evidence type="ECO:0000256" key="2">
    <source>
        <dbReference type="ARBA" id="ARBA00022448"/>
    </source>
</evidence>
<sequence length="978" mass="107693">MKTIYKKLLFLLLLLPLSILAQNTVNGTVLDQVSGQPIPGVNVNVQGATNGVSTDFDGKFQLSNIKKGDKIVFSFIGYKASVVTYDSQKSVMVSLIEDENQLKEVVIQVGYGTVKKKDATGAVTVLTAKDFNKGPVNSADQMIQGKVAGLQIINGGGSPGESATIRIRSGSSLSAGNDPLYVIDGVPVNNGGIEGGKNPLSTINQNNIESITVLKDASATAIYGSRASNGVIIITTKKGKAGEIQVSYNGNLQVSEVTNRVDALSSTQFKDFVTANGTPAQIKLLGTADTNWQNEIYRTAIGTDHNIALSGGVDNVVYRASVGYTNLNGILKRDNMERSTLGVSVTGNFLDKHLKIEVNNNTSLIKSNYSNRGAIGAAISFDPTQSVRNADDTYFQWYASPTEINQLAGRNPLSLINQQNNFGNSYRSIGNIQTEYKMHFLPELKAVANFGYDQLTGTGSGGTNADYLNGLKGSGYSNTYKNIESRKNKVMDLYLNYNKKVDAINTQIDVTGGYTYQDFQDSKNKSNYNFQNDVTTIESFTPSRINLQSFFARTNITIADKYILTASYRRDGTSRFTPDYRWSNFPAVAVAWKLNEESFLKDVSSISTLKLRGGWGITGQQNIGIYPSIPLYLASNTTAQYQLGNTFYTTYRPQKYNSNLKWEQTTTVNAGLDYGLFNNRFTGSVDVYKRTTKDLLLETYNPSFFGFSNTDNYNIGNIDNKGIELLAEVIPVRTDNLEWRIGGNVTFQDSKITKLTTTQPNTPGIPEGDIAGGTGNKIQNHQVGYAPNSFYVYEQAYGANGKPLDGVFVDRNKDGLITEQDKYRFHKPAADVFYGFNTSVTYKNFDMGMTWRGSWGNYMYNNVDSNFGTYNNVLLRQTDLSNGVANLLETGFTKTDDFQLHSDYYIQDASFIRLDNVNVGYTFNQKPNSSSLVKLTLSAQNVLLITKYNGLDPEISNGIDNNLYPRPITFTLGLNVNF</sequence>
<dbReference type="Gene3D" id="2.40.170.20">
    <property type="entry name" value="TonB-dependent receptor, beta-barrel domain"/>
    <property type="match status" value="1"/>
</dbReference>
<dbReference type="GO" id="GO:0009279">
    <property type="term" value="C:cell outer membrane"/>
    <property type="evidence" value="ECO:0007669"/>
    <property type="project" value="UniProtKB-SubCell"/>
</dbReference>
<keyword evidence="4 10" id="KW-0812">Transmembrane</keyword>
<dbReference type="InterPro" id="IPR000531">
    <property type="entry name" value="Beta-barrel_TonB"/>
</dbReference>
<evidence type="ECO:0000256" key="9">
    <source>
        <dbReference type="ARBA" id="ARBA00023237"/>
    </source>
</evidence>
<reference evidence="16" key="1">
    <citation type="submission" date="2016-10" db="EMBL/GenBank/DDBJ databases">
        <authorList>
            <person name="Varghese N."/>
            <person name="Submissions S."/>
        </authorList>
    </citation>
    <scope>NUCLEOTIDE SEQUENCE [LARGE SCALE GENOMIC DNA]</scope>
    <source>
        <strain evidence="16">CGMCC 1.9230</strain>
    </source>
</reference>
<gene>
    <name evidence="15" type="ORF">SAMN04488130_101140</name>
</gene>
<dbReference type="AlphaFoldDB" id="A0A1H5S3B4"/>
<keyword evidence="7 10" id="KW-0472">Membrane</keyword>
<name>A0A1H5S3B4_9FLAO</name>
<comment type="similarity">
    <text evidence="10 11">Belongs to the TonB-dependent receptor family.</text>
</comment>
<organism evidence="15 16">
    <name type="scientific">Flavobacterium urumqiense</name>
    <dbReference type="NCBI Taxonomy" id="935224"/>
    <lineage>
        <taxon>Bacteria</taxon>
        <taxon>Pseudomonadati</taxon>
        <taxon>Bacteroidota</taxon>
        <taxon>Flavobacteriia</taxon>
        <taxon>Flavobacteriales</taxon>
        <taxon>Flavobacteriaceae</taxon>
        <taxon>Flavobacterium</taxon>
    </lineage>
</organism>
<dbReference type="InterPro" id="IPR023997">
    <property type="entry name" value="TonB-dep_OMP_SusC/RagA_CS"/>
</dbReference>
<comment type="subcellular location">
    <subcellularLocation>
        <location evidence="1 10">Cell outer membrane</location>
        <topology evidence="1 10">Multi-pass membrane protein</topology>
    </subcellularLocation>
</comment>
<feature type="domain" description="TonB-dependent receptor-like beta-barrel" evidence="13">
    <location>
        <begin position="387"/>
        <end position="942"/>
    </location>
</feature>
<dbReference type="Pfam" id="PF13715">
    <property type="entry name" value="CarbopepD_reg_2"/>
    <property type="match status" value="1"/>
</dbReference>
<dbReference type="InterPro" id="IPR036942">
    <property type="entry name" value="Beta-barrel_TonB_sf"/>
</dbReference>
<dbReference type="PROSITE" id="PS52016">
    <property type="entry name" value="TONB_DEPENDENT_REC_3"/>
    <property type="match status" value="1"/>
</dbReference>
<dbReference type="SUPFAM" id="SSF56935">
    <property type="entry name" value="Porins"/>
    <property type="match status" value="1"/>
</dbReference>
<evidence type="ECO:0000256" key="8">
    <source>
        <dbReference type="ARBA" id="ARBA00023170"/>
    </source>
</evidence>
<dbReference type="GO" id="GO:0044718">
    <property type="term" value="P:siderophore transmembrane transport"/>
    <property type="evidence" value="ECO:0007669"/>
    <property type="project" value="TreeGrafter"/>
</dbReference>
<keyword evidence="8" id="KW-0675">Receptor</keyword>
<accession>A0A1H5S3B4</accession>
<dbReference type="InterPro" id="IPR008969">
    <property type="entry name" value="CarboxyPept-like_regulatory"/>
</dbReference>
<evidence type="ECO:0000256" key="3">
    <source>
        <dbReference type="ARBA" id="ARBA00022452"/>
    </source>
</evidence>
<feature type="chain" id="PRO_5009283651" evidence="12">
    <location>
        <begin position="22"/>
        <end position="978"/>
    </location>
</feature>
<dbReference type="PANTHER" id="PTHR30069:SF29">
    <property type="entry name" value="HEMOGLOBIN AND HEMOGLOBIN-HAPTOGLOBIN-BINDING PROTEIN 1-RELATED"/>
    <property type="match status" value="1"/>
</dbReference>
<evidence type="ECO:0000256" key="6">
    <source>
        <dbReference type="ARBA" id="ARBA00023077"/>
    </source>
</evidence>
<dbReference type="SUPFAM" id="SSF49464">
    <property type="entry name" value="Carboxypeptidase regulatory domain-like"/>
    <property type="match status" value="1"/>
</dbReference>
<evidence type="ECO:0000256" key="5">
    <source>
        <dbReference type="ARBA" id="ARBA00022729"/>
    </source>
</evidence>
<feature type="domain" description="TonB-dependent receptor plug" evidence="14">
    <location>
        <begin position="115"/>
        <end position="231"/>
    </location>
</feature>
<dbReference type="GO" id="GO:0015344">
    <property type="term" value="F:siderophore uptake transmembrane transporter activity"/>
    <property type="evidence" value="ECO:0007669"/>
    <property type="project" value="TreeGrafter"/>
</dbReference>
<evidence type="ECO:0000256" key="10">
    <source>
        <dbReference type="PROSITE-ProRule" id="PRU01360"/>
    </source>
</evidence>